<dbReference type="Proteomes" id="UP000535020">
    <property type="component" value="Unassembled WGS sequence"/>
</dbReference>
<keyword evidence="1" id="KW-0732">Signal</keyword>
<sequence>MNKLLLLFVFMLGFSANAQTKILRFSEAENQGVSSHELDKIYKSAVHTDPKLAVFKTDEEQQRLQKAYVQFFSDFGKYLNDNQFKWESKTRCFNRIYMQKDGTVDYFLFDFGKNPLSETTENRFRQLLSEFLKTHKFPIAASEKFAQCSPITYQ</sequence>
<dbReference type="RefSeq" id="WP_176005516.1">
    <property type="nucleotide sequence ID" value="NZ_JABWMI010000009.1"/>
</dbReference>
<protein>
    <submittedName>
        <fullName evidence="2">Uncharacterized protein</fullName>
    </submittedName>
</protein>
<organism evidence="2 3">
    <name type="scientific">Flavobacterium agri</name>
    <dbReference type="NCBI Taxonomy" id="2743471"/>
    <lineage>
        <taxon>Bacteria</taxon>
        <taxon>Pseudomonadati</taxon>
        <taxon>Bacteroidota</taxon>
        <taxon>Flavobacteriia</taxon>
        <taxon>Flavobacteriales</taxon>
        <taxon>Flavobacteriaceae</taxon>
        <taxon>Flavobacterium</taxon>
    </lineage>
</organism>
<dbReference type="AlphaFoldDB" id="A0A7Y8Y2H3"/>
<feature type="signal peptide" evidence="1">
    <location>
        <begin position="1"/>
        <end position="18"/>
    </location>
</feature>
<reference evidence="2 3" key="1">
    <citation type="submission" date="2020-07" db="EMBL/GenBank/DDBJ databases">
        <authorList>
            <person name="Sun Q."/>
        </authorList>
    </citation>
    <scope>NUCLEOTIDE SEQUENCE [LARGE SCALE GENOMIC DNA]</scope>
    <source>
        <strain evidence="2 3">MAH-1</strain>
    </source>
</reference>
<evidence type="ECO:0000313" key="2">
    <source>
        <dbReference type="EMBL" id="NYA70693.1"/>
    </source>
</evidence>
<dbReference type="EMBL" id="JACBJI010000002">
    <property type="protein sequence ID" value="NYA70693.1"/>
    <property type="molecule type" value="Genomic_DNA"/>
</dbReference>
<proteinExistence type="predicted"/>
<feature type="chain" id="PRO_5031275536" evidence="1">
    <location>
        <begin position="19"/>
        <end position="154"/>
    </location>
</feature>
<gene>
    <name evidence="2" type="ORF">HZF10_07160</name>
</gene>
<keyword evidence="3" id="KW-1185">Reference proteome</keyword>
<accession>A0A7Y8Y2H3</accession>
<evidence type="ECO:0000313" key="3">
    <source>
        <dbReference type="Proteomes" id="UP000535020"/>
    </source>
</evidence>
<evidence type="ECO:0000256" key="1">
    <source>
        <dbReference type="SAM" id="SignalP"/>
    </source>
</evidence>
<name>A0A7Y8Y2H3_9FLAO</name>
<comment type="caution">
    <text evidence="2">The sequence shown here is derived from an EMBL/GenBank/DDBJ whole genome shotgun (WGS) entry which is preliminary data.</text>
</comment>